<reference evidence="3" key="1">
    <citation type="submission" date="2016-10" db="EMBL/GenBank/DDBJ databases">
        <authorList>
            <person name="Varghese N."/>
            <person name="Submissions S."/>
        </authorList>
    </citation>
    <scope>NUCLEOTIDE SEQUENCE [LARGE SCALE GENOMIC DNA]</scope>
    <source>
        <strain evidence="3">DSM 25811 / CCM 8410 / LMG 26954 / E90</strain>
    </source>
</reference>
<keyword evidence="1" id="KW-1133">Transmembrane helix</keyword>
<evidence type="ECO:0000313" key="3">
    <source>
        <dbReference type="Proteomes" id="UP000198757"/>
    </source>
</evidence>
<keyword evidence="1" id="KW-0472">Membrane</keyword>
<protein>
    <submittedName>
        <fullName evidence="2">Uncharacterized protein</fullName>
    </submittedName>
</protein>
<proteinExistence type="predicted"/>
<gene>
    <name evidence="2" type="ORF">SAMN04487894_108175</name>
</gene>
<feature type="transmembrane region" description="Helical" evidence="1">
    <location>
        <begin position="198"/>
        <end position="218"/>
    </location>
</feature>
<name>A0A1G6U9V3_NIADE</name>
<feature type="transmembrane region" description="Helical" evidence="1">
    <location>
        <begin position="158"/>
        <end position="178"/>
    </location>
</feature>
<dbReference type="RefSeq" id="WP_090391114.1">
    <property type="nucleotide sequence ID" value="NZ_FMZO01000008.1"/>
</dbReference>
<evidence type="ECO:0000313" key="2">
    <source>
        <dbReference type="EMBL" id="SDD37335.1"/>
    </source>
</evidence>
<keyword evidence="1" id="KW-0812">Transmembrane</keyword>
<dbReference type="STRING" id="1285928.SAMN04487894_108175"/>
<dbReference type="Proteomes" id="UP000198757">
    <property type="component" value="Unassembled WGS sequence"/>
</dbReference>
<sequence>MKAILVLLLFFLFEVEKVYAQSVPGPFDVNSFSELSERRTRLNVLIPGIESRLAKLNLDRDTSIIQRDIKYIENNIKWSEGKIAGLRPEDTSKLNLEYWLEDGKQRYDGLLDELKSAKENVNLRTLMIKSLDSANNARSDVEYKINQLMIPRLSQQNFMFWASIAFLVLMCILLYTFFRVVSRDENVRKIIFGSDSGIQFVTLFSIVIAIILFGLTGVLEGKELSALLGSVAGYILGKVKFTNDKPPSRSATNDYKT</sequence>
<evidence type="ECO:0000256" key="1">
    <source>
        <dbReference type="SAM" id="Phobius"/>
    </source>
</evidence>
<dbReference type="EMBL" id="FMZO01000008">
    <property type="protein sequence ID" value="SDD37335.1"/>
    <property type="molecule type" value="Genomic_DNA"/>
</dbReference>
<dbReference type="OrthoDB" id="1434825at2"/>
<keyword evidence="3" id="KW-1185">Reference proteome</keyword>
<dbReference type="AlphaFoldDB" id="A0A1G6U9V3"/>
<organism evidence="2 3">
    <name type="scientific">Niabella drilacis (strain DSM 25811 / CCM 8410 / CCUG 62505 / LMG 26954 / E90)</name>
    <dbReference type="NCBI Taxonomy" id="1285928"/>
    <lineage>
        <taxon>Bacteria</taxon>
        <taxon>Pseudomonadati</taxon>
        <taxon>Bacteroidota</taxon>
        <taxon>Chitinophagia</taxon>
        <taxon>Chitinophagales</taxon>
        <taxon>Chitinophagaceae</taxon>
        <taxon>Niabella</taxon>
    </lineage>
</organism>
<accession>A0A1G6U9V3</accession>